<protein>
    <recommendedName>
        <fullName evidence="4">Prohead serine protease domain-containing protein</fullName>
    </recommendedName>
</protein>
<evidence type="ECO:0000313" key="5">
    <source>
        <dbReference type="EMBL" id="RDD61459.1"/>
    </source>
</evidence>
<dbReference type="GO" id="GO:0006508">
    <property type="term" value="P:proteolysis"/>
    <property type="evidence" value="ECO:0007669"/>
    <property type="project" value="UniProtKB-KW"/>
</dbReference>
<dbReference type="GO" id="GO:0008233">
    <property type="term" value="F:peptidase activity"/>
    <property type="evidence" value="ECO:0007669"/>
    <property type="project" value="UniProtKB-KW"/>
</dbReference>
<dbReference type="Proteomes" id="UP000253941">
    <property type="component" value="Unassembled WGS sequence"/>
</dbReference>
<evidence type="ECO:0000256" key="1">
    <source>
        <dbReference type="ARBA" id="ARBA00022612"/>
    </source>
</evidence>
<keyword evidence="2" id="KW-0645">Protease</keyword>
<evidence type="ECO:0000256" key="3">
    <source>
        <dbReference type="ARBA" id="ARBA00022801"/>
    </source>
</evidence>
<gene>
    <name evidence="5" type="ORF">DRB17_13370</name>
</gene>
<proteinExistence type="predicted"/>
<dbReference type="InterPro" id="IPR054613">
    <property type="entry name" value="Peptidase_S78_dom"/>
</dbReference>
<name>A0A369T801_9PROT</name>
<dbReference type="EMBL" id="QPMH01000012">
    <property type="protein sequence ID" value="RDD61459.1"/>
    <property type="molecule type" value="Genomic_DNA"/>
</dbReference>
<dbReference type="Pfam" id="PF04586">
    <property type="entry name" value="Peptidase_S78"/>
    <property type="match status" value="1"/>
</dbReference>
<keyword evidence="6" id="KW-1185">Reference proteome</keyword>
<accession>A0A369T801</accession>
<keyword evidence="3" id="KW-0378">Hydrolase</keyword>
<evidence type="ECO:0000256" key="2">
    <source>
        <dbReference type="ARBA" id="ARBA00022670"/>
    </source>
</evidence>
<evidence type="ECO:0000259" key="4">
    <source>
        <dbReference type="Pfam" id="PF04586"/>
    </source>
</evidence>
<keyword evidence="1" id="KW-1188">Viral release from host cell</keyword>
<dbReference type="AlphaFoldDB" id="A0A369T801"/>
<sequence>MADADRLHQLTQARLRAGAPEMAPPPVGKQPMPAVQGLAMSYRRAAARDGHYVVYLPGAFEKALQGSRPINLRKSHNKAKSYGSTADGSLEVCDGPHGLGIRWTPKCEAGQRLFEEVREGRLCGLSVGCLRRSVSNKTIAGELVVFVHEADLTEISLTEQPGMSQTAAWITNAASAPPLREAVASGNLRCRAARFHVDRSFESLSTILERAHD</sequence>
<feature type="domain" description="Prohead serine protease" evidence="4">
    <location>
        <begin position="55"/>
        <end position="169"/>
    </location>
</feature>
<organism evidence="5 6">
    <name type="scientific">Ferruginivarius sediminum</name>
    <dbReference type="NCBI Taxonomy" id="2661937"/>
    <lineage>
        <taxon>Bacteria</taxon>
        <taxon>Pseudomonadati</taxon>
        <taxon>Pseudomonadota</taxon>
        <taxon>Alphaproteobacteria</taxon>
        <taxon>Rhodospirillales</taxon>
        <taxon>Rhodospirillaceae</taxon>
        <taxon>Ferruginivarius</taxon>
    </lineage>
</organism>
<reference evidence="5 6" key="1">
    <citation type="submission" date="2018-07" db="EMBL/GenBank/DDBJ databases">
        <title>Venubactetium sediminum gen. nov., sp. nov., isolated from a marine solar saltern.</title>
        <authorList>
            <person name="Wang S."/>
        </authorList>
    </citation>
    <scope>NUCLEOTIDE SEQUENCE [LARGE SCALE GENOMIC DNA]</scope>
    <source>
        <strain evidence="5 6">WD2A32</strain>
    </source>
</reference>
<evidence type="ECO:0000313" key="6">
    <source>
        <dbReference type="Proteomes" id="UP000253941"/>
    </source>
</evidence>
<comment type="caution">
    <text evidence="5">The sequence shown here is derived from an EMBL/GenBank/DDBJ whole genome shotgun (WGS) entry which is preliminary data.</text>
</comment>